<evidence type="ECO:0000256" key="2">
    <source>
        <dbReference type="ARBA" id="ARBA00011955"/>
    </source>
</evidence>
<evidence type="ECO:0000256" key="9">
    <source>
        <dbReference type="ARBA" id="ARBA00031306"/>
    </source>
</evidence>
<dbReference type="EC" id="2.7.1.180" evidence="2 11"/>
<evidence type="ECO:0000256" key="11">
    <source>
        <dbReference type="PIRNR" id="PIRNR006268"/>
    </source>
</evidence>
<organism evidence="12 13">
    <name type="scientific">Noviherbaspirillum suwonense</name>
    <dbReference type="NCBI Taxonomy" id="1224511"/>
    <lineage>
        <taxon>Bacteria</taxon>
        <taxon>Pseudomonadati</taxon>
        <taxon>Pseudomonadota</taxon>
        <taxon>Betaproteobacteria</taxon>
        <taxon>Burkholderiales</taxon>
        <taxon>Oxalobacteraceae</taxon>
        <taxon>Noviherbaspirillum</taxon>
    </lineage>
</organism>
<comment type="similarity">
    <text evidence="11">Belongs to the ApbE family.</text>
</comment>
<evidence type="ECO:0000256" key="3">
    <source>
        <dbReference type="ARBA" id="ARBA00016337"/>
    </source>
</evidence>
<name>A0ABY1QKQ8_9BURK</name>
<evidence type="ECO:0000256" key="8">
    <source>
        <dbReference type="ARBA" id="ARBA00022842"/>
    </source>
</evidence>
<dbReference type="PANTHER" id="PTHR30040">
    <property type="entry name" value="THIAMINE BIOSYNTHESIS LIPOPROTEIN APBE"/>
    <property type="match status" value="1"/>
</dbReference>
<comment type="cofactor">
    <cofactor evidence="1">
        <name>Mg(2+)</name>
        <dbReference type="ChEBI" id="CHEBI:18420"/>
    </cofactor>
</comment>
<dbReference type="SUPFAM" id="SSF143631">
    <property type="entry name" value="ApbE-like"/>
    <property type="match status" value="1"/>
</dbReference>
<dbReference type="PIRSF" id="PIRSF006268">
    <property type="entry name" value="ApbE"/>
    <property type="match status" value="1"/>
</dbReference>
<evidence type="ECO:0000256" key="1">
    <source>
        <dbReference type="ARBA" id="ARBA00001946"/>
    </source>
</evidence>
<comment type="catalytic activity">
    <reaction evidence="10 11">
        <text>L-threonyl-[protein] + FAD = FMN-L-threonyl-[protein] + AMP + H(+)</text>
        <dbReference type="Rhea" id="RHEA:36847"/>
        <dbReference type="Rhea" id="RHEA-COMP:11060"/>
        <dbReference type="Rhea" id="RHEA-COMP:11061"/>
        <dbReference type="ChEBI" id="CHEBI:15378"/>
        <dbReference type="ChEBI" id="CHEBI:30013"/>
        <dbReference type="ChEBI" id="CHEBI:57692"/>
        <dbReference type="ChEBI" id="CHEBI:74257"/>
        <dbReference type="ChEBI" id="CHEBI:456215"/>
        <dbReference type="EC" id="2.7.1.180"/>
    </reaction>
</comment>
<dbReference type="PANTHER" id="PTHR30040:SF2">
    <property type="entry name" value="FAD:PROTEIN FMN TRANSFERASE"/>
    <property type="match status" value="1"/>
</dbReference>
<dbReference type="InterPro" id="IPR024932">
    <property type="entry name" value="ApbE"/>
</dbReference>
<dbReference type="Pfam" id="PF02424">
    <property type="entry name" value="ApbE"/>
    <property type="match status" value="1"/>
</dbReference>
<keyword evidence="7 11" id="KW-0274">FAD</keyword>
<keyword evidence="6 11" id="KW-0479">Metal-binding</keyword>
<reference evidence="12 13" key="1">
    <citation type="submission" date="2017-05" db="EMBL/GenBank/DDBJ databases">
        <authorList>
            <person name="Varghese N."/>
            <person name="Submissions S."/>
        </authorList>
    </citation>
    <scope>NUCLEOTIDE SEQUENCE [LARGE SCALE GENOMIC DNA]</scope>
    <source>
        <strain evidence="12 13">DSM 26001</strain>
    </source>
</reference>
<keyword evidence="5 11" id="KW-0808">Transferase</keyword>
<evidence type="ECO:0000313" key="12">
    <source>
        <dbReference type="EMBL" id="SMP73476.1"/>
    </source>
</evidence>
<dbReference type="Proteomes" id="UP001158049">
    <property type="component" value="Unassembled WGS sequence"/>
</dbReference>
<gene>
    <name evidence="12" type="ORF">SAMN06295970_11988</name>
</gene>
<keyword evidence="8 11" id="KW-0460">Magnesium</keyword>
<proteinExistence type="inferred from homology"/>
<dbReference type="InterPro" id="IPR003374">
    <property type="entry name" value="ApbE-like_sf"/>
</dbReference>
<accession>A0ABY1QKQ8</accession>
<dbReference type="EMBL" id="FXUL01000019">
    <property type="protein sequence ID" value="SMP73476.1"/>
    <property type="molecule type" value="Genomic_DNA"/>
</dbReference>
<evidence type="ECO:0000256" key="4">
    <source>
        <dbReference type="ARBA" id="ARBA00022630"/>
    </source>
</evidence>
<evidence type="ECO:0000256" key="5">
    <source>
        <dbReference type="ARBA" id="ARBA00022679"/>
    </source>
</evidence>
<keyword evidence="13" id="KW-1185">Reference proteome</keyword>
<evidence type="ECO:0000256" key="10">
    <source>
        <dbReference type="ARBA" id="ARBA00048540"/>
    </source>
</evidence>
<evidence type="ECO:0000256" key="6">
    <source>
        <dbReference type="ARBA" id="ARBA00022723"/>
    </source>
</evidence>
<dbReference type="RefSeq" id="WP_283444280.1">
    <property type="nucleotide sequence ID" value="NZ_FXUL01000019.1"/>
</dbReference>
<comment type="caution">
    <text evidence="12">The sequence shown here is derived from an EMBL/GenBank/DDBJ whole genome shotgun (WGS) entry which is preliminary data.</text>
</comment>
<evidence type="ECO:0000313" key="13">
    <source>
        <dbReference type="Proteomes" id="UP001158049"/>
    </source>
</evidence>
<evidence type="ECO:0000256" key="7">
    <source>
        <dbReference type="ARBA" id="ARBA00022827"/>
    </source>
</evidence>
<protein>
    <recommendedName>
        <fullName evidence="3 11">FAD:protein FMN transferase</fullName>
        <ecNumber evidence="2 11">2.7.1.180</ecNumber>
    </recommendedName>
    <alternativeName>
        <fullName evidence="9 11">Flavin transferase</fullName>
    </alternativeName>
</protein>
<dbReference type="Gene3D" id="3.10.520.10">
    <property type="entry name" value="ApbE-like domains"/>
    <property type="match status" value="1"/>
</dbReference>
<sequence>MQRRTFLSASIGAGAMAAGGWSLLRPAAGSLARGPAGPLRLHAGADLAFGTVVSIKVLHDDARQAELALADALAEARRVDALMSIYRPGSEVHTLNRDGRLARPRAHLLAVLDEANRLAAQTGGAFDITVQPLWERARTGQSRAPALPLVGWRRMRLDGAGVTLDPGMAITLNGIAQGYAVDLARAALQARGIRHALIDAGEFGALGAGENGRPWMLGVRDPRQASAYAGLLPMDGRAVATSGDYATAFTPDFSKHHIFDPATGDSPAELAAVTVAAPSGILADGLSTACMVLGARRSLALAAGMPGVDLVAIDKKGRRWQSPGLALRPA</sequence>
<keyword evidence="12" id="KW-0449">Lipoprotein</keyword>
<keyword evidence="4 11" id="KW-0285">Flavoprotein</keyword>